<keyword evidence="4 6" id="KW-0472">Membrane</keyword>
<protein>
    <submittedName>
        <fullName evidence="7">Uncharacterized protein</fullName>
    </submittedName>
</protein>
<name>A0A4Y9YZU5_9APHY</name>
<gene>
    <name evidence="7" type="ORF">EVJ58_g1836</name>
</gene>
<organism evidence="7 8">
    <name type="scientific">Rhodofomes roseus</name>
    <dbReference type="NCBI Taxonomy" id="34475"/>
    <lineage>
        <taxon>Eukaryota</taxon>
        <taxon>Fungi</taxon>
        <taxon>Dikarya</taxon>
        <taxon>Basidiomycota</taxon>
        <taxon>Agaricomycotina</taxon>
        <taxon>Agaricomycetes</taxon>
        <taxon>Polyporales</taxon>
        <taxon>Rhodofomes</taxon>
    </lineage>
</organism>
<evidence type="ECO:0000256" key="2">
    <source>
        <dbReference type="ARBA" id="ARBA00022692"/>
    </source>
</evidence>
<comment type="caution">
    <text evidence="7">The sequence shown here is derived from an EMBL/GenBank/DDBJ whole genome shotgun (WGS) entry which is preliminary data.</text>
</comment>
<dbReference type="PANTHER" id="PTHR23112:SF37">
    <property type="entry name" value="G PROTEIN-COUPLED RECEPTOR GPR1"/>
    <property type="match status" value="1"/>
</dbReference>
<feature type="region of interest" description="Disordered" evidence="5">
    <location>
        <begin position="384"/>
        <end position="411"/>
    </location>
</feature>
<feature type="transmembrane region" description="Helical" evidence="6">
    <location>
        <begin position="235"/>
        <end position="252"/>
    </location>
</feature>
<keyword evidence="2 6" id="KW-0812">Transmembrane</keyword>
<feature type="transmembrane region" description="Helical" evidence="6">
    <location>
        <begin position="295"/>
        <end position="315"/>
    </location>
</feature>
<dbReference type="GO" id="GO:0004930">
    <property type="term" value="F:G protein-coupled receptor activity"/>
    <property type="evidence" value="ECO:0007669"/>
    <property type="project" value="TreeGrafter"/>
</dbReference>
<evidence type="ECO:0000256" key="4">
    <source>
        <dbReference type="ARBA" id="ARBA00023136"/>
    </source>
</evidence>
<comment type="subcellular location">
    <subcellularLocation>
        <location evidence="1">Membrane</location>
        <topology evidence="1">Multi-pass membrane protein</topology>
    </subcellularLocation>
</comment>
<sequence>MTASVSATPSDLFSLSPLTTRPSSRVPAGPVSGIDASALTVIYGTAEKAGIRSLVAAGALSGIAVFALCAVIAFRPPCYRNTHVIPIFVSLLCANYLQAIASMMDLQWLEDGAVEGGSFCSTQGVLKNAGNVAAAFWSVALSVHVFMLLFLRKNMSNTTCTVLVIGGWSFIIFVPVIGVTAVQTEARGPYFGPSGYWCWITNNYYAEQMFLEYFFVCPQHLPSAEVWKLTLRQEFVSAVCSVLLYTVIVLRVRGNLTKMDGKWCLRFVPRGQRWLLAITRDFTDTAMMSVAARMVWHPIAYTVCLLPVTIARFVSFGGHDVPFWATVLADFIFNLQGLVNVILVLSTRHLIPNTACLPMFMPRKCINQDSPEAYGITPFVMTPSSSEARTKDSEVNLNEKDLPPLPGAESIPGTRLPQRPAVAHSSWAVTDPAAAVRRSDSTASNSTVSSADSQTPILRNWHHGVLIIGHS</sequence>
<dbReference type="EMBL" id="SEKV01000063">
    <property type="protein sequence ID" value="TFY67111.1"/>
    <property type="molecule type" value="Genomic_DNA"/>
</dbReference>
<dbReference type="GO" id="GO:0007189">
    <property type="term" value="P:adenylate cyclase-activating G protein-coupled receptor signaling pathway"/>
    <property type="evidence" value="ECO:0007669"/>
    <property type="project" value="TreeGrafter"/>
</dbReference>
<dbReference type="Gene3D" id="1.20.1070.10">
    <property type="entry name" value="Rhodopsin 7-helix transmembrane proteins"/>
    <property type="match status" value="1"/>
</dbReference>
<dbReference type="PANTHER" id="PTHR23112">
    <property type="entry name" value="G PROTEIN-COUPLED RECEPTOR 157-RELATED"/>
    <property type="match status" value="1"/>
</dbReference>
<evidence type="ECO:0000256" key="5">
    <source>
        <dbReference type="SAM" id="MobiDB-lite"/>
    </source>
</evidence>
<proteinExistence type="predicted"/>
<evidence type="ECO:0000313" key="8">
    <source>
        <dbReference type="Proteomes" id="UP000298390"/>
    </source>
</evidence>
<dbReference type="GO" id="GO:0005886">
    <property type="term" value="C:plasma membrane"/>
    <property type="evidence" value="ECO:0007669"/>
    <property type="project" value="TreeGrafter"/>
</dbReference>
<dbReference type="AlphaFoldDB" id="A0A4Y9YZU5"/>
<dbReference type="STRING" id="34475.A0A4Y9YZU5"/>
<keyword evidence="3 6" id="KW-1133">Transmembrane helix</keyword>
<feature type="compositionally biased region" description="Low complexity" evidence="5">
    <location>
        <begin position="441"/>
        <end position="453"/>
    </location>
</feature>
<feature type="region of interest" description="Disordered" evidence="5">
    <location>
        <begin position="433"/>
        <end position="453"/>
    </location>
</feature>
<reference evidence="7 8" key="1">
    <citation type="submission" date="2019-01" db="EMBL/GenBank/DDBJ databases">
        <title>Genome sequencing of the rare red list fungi Fomitopsis rosea.</title>
        <authorList>
            <person name="Buettner E."/>
            <person name="Kellner H."/>
        </authorList>
    </citation>
    <scope>NUCLEOTIDE SEQUENCE [LARGE SCALE GENOMIC DNA]</scope>
    <source>
        <strain evidence="7 8">DSM 105464</strain>
    </source>
</reference>
<dbReference type="Proteomes" id="UP000298390">
    <property type="component" value="Unassembled WGS sequence"/>
</dbReference>
<feature type="transmembrane region" description="Helical" evidence="6">
    <location>
        <begin position="54"/>
        <end position="74"/>
    </location>
</feature>
<accession>A0A4Y9YZU5</accession>
<evidence type="ECO:0000256" key="6">
    <source>
        <dbReference type="SAM" id="Phobius"/>
    </source>
</evidence>
<feature type="transmembrane region" description="Helical" evidence="6">
    <location>
        <begin position="321"/>
        <end position="345"/>
    </location>
</feature>
<feature type="compositionally biased region" description="Basic and acidic residues" evidence="5">
    <location>
        <begin position="388"/>
        <end position="402"/>
    </location>
</feature>
<evidence type="ECO:0000256" key="1">
    <source>
        <dbReference type="ARBA" id="ARBA00004141"/>
    </source>
</evidence>
<feature type="transmembrane region" description="Helical" evidence="6">
    <location>
        <begin position="162"/>
        <end position="182"/>
    </location>
</feature>
<feature type="transmembrane region" description="Helical" evidence="6">
    <location>
        <begin position="86"/>
        <end position="109"/>
    </location>
</feature>
<evidence type="ECO:0000256" key="3">
    <source>
        <dbReference type="ARBA" id="ARBA00022989"/>
    </source>
</evidence>
<evidence type="ECO:0000313" key="7">
    <source>
        <dbReference type="EMBL" id="TFY67111.1"/>
    </source>
</evidence>
<feature type="transmembrane region" description="Helical" evidence="6">
    <location>
        <begin position="129"/>
        <end position="150"/>
    </location>
</feature>